<dbReference type="EMBL" id="PYGI01000001">
    <property type="protein sequence ID" value="PSL16688.1"/>
    <property type="molecule type" value="Genomic_DNA"/>
</dbReference>
<keyword evidence="4" id="KW-1185">Reference proteome</keyword>
<evidence type="ECO:0000256" key="2">
    <source>
        <dbReference type="SAM" id="SignalP"/>
    </source>
</evidence>
<dbReference type="OrthoDB" id="6089519at2"/>
<feature type="region of interest" description="Disordered" evidence="1">
    <location>
        <begin position="176"/>
        <end position="201"/>
    </location>
</feature>
<dbReference type="AlphaFoldDB" id="A0A2P8F4P5"/>
<proteinExistence type="predicted"/>
<reference evidence="3 4" key="1">
    <citation type="submission" date="2018-03" db="EMBL/GenBank/DDBJ databases">
        <title>Genomic Encyclopedia of Archaeal and Bacterial Type Strains, Phase II (KMG-II): from individual species to whole genera.</title>
        <authorList>
            <person name="Goeker M."/>
        </authorList>
    </citation>
    <scope>NUCLEOTIDE SEQUENCE [LARGE SCALE GENOMIC DNA]</scope>
    <source>
        <strain evidence="3 4">DSM 17586</strain>
    </source>
</reference>
<keyword evidence="2" id="KW-0732">Signal</keyword>
<gene>
    <name evidence="3" type="ORF">CLV44_10186</name>
</gene>
<comment type="caution">
    <text evidence="3">The sequence shown here is derived from an EMBL/GenBank/DDBJ whole genome shotgun (WGS) entry which is preliminary data.</text>
</comment>
<protein>
    <submittedName>
        <fullName evidence="3">Uncharacterized protein</fullName>
    </submittedName>
</protein>
<feature type="chain" id="PRO_5015159619" evidence="2">
    <location>
        <begin position="35"/>
        <end position="201"/>
    </location>
</feature>
<name>A0A2P8F4P5_9GAMM</name>
<organism evidence="3 4">
    <name type="scientific">Marinobacterium halophilum</name>
    <dbReference type="NCBI Taxonomy" id="267374"/>
    <lineage>
        <taxon>Bacteria</taxon>
        <taxon>Pseudomonadati</taxon>
        <taxon>Pseudomonadota</taxon>
        <taxon>Gammaproteobacteria</taxon>
        <taxon>Oceanospirillales</taxon>
        <taxon>Oceanospirillaceae</taxon>
        <taxon>Marinobacterium</taxon>
    </lineage>
</organism>
<evidence type="ECO:0000313" key="4">
    <source>
        <dbReference type="Proteomes" id="UP000242133"/>
    </source>
</evidence>
<dbReference type="RefSeq" id="WP_146139965.1">
    <property type="nucleotide sequence ID" value="NZ_PYGI01000001.1"/>
</dbReference>
<evidence type="ECO:0000313" key="3">
    <source>
        <dbReference type="EMBL" id="PSL16688.1"/>
    </source>
</evidence>
<evidence type="ECO:0000256" key="1">
    <source>
        <dbReference type="SAM" id="MobiDB-lite"/>
    </source>
</evidence>
<dbReference type="PROSITE" id="PS51257">
    <property type="entry name" value="PROKAR_LIPOPROTEIN"/>
    <property type="match status" value="1"/>
</dbReference>
<dbReference type="Proteomes" id="UP000242133">
    <property type="component" value="Unassembled WGS sequence"/>
</dbReference>
<feature type="signal peptide" evidence="2">
    <location>
        <begin position="1"/>
        <end position="34"/>
    </location>
</feature>
<sequence>MPSRSIRESISRFRRKGLLLAWLSGACVATTVLAEEAIPYGVTAVDSYAAGRGHGRDAYEGLERGDRDRELMREVPFADHQQPPPQVWVVHPSAPPPVFQVEVRAEPVVALKGEDKVFDQIRLDIDIQRCVFQNICTDEVKAIPGVYLGDEQSGDADWTGRSDGLEVITENEPAVTPSAPILQPGNGAPGRVFVEEPASAP</sequence>
<accession>A0A2P8F4P5</accession>